<protein>
    <submittedName>
        <fullName evidence="1">Uncharacterized protein</fullName>
    </submittedName>
</protein>
<proteinExistence type="predicted"/>
<name>A0A9D4LNT6_DREPO</name>
<accession>A0A9D4LNT6</accession>
<reference evidence="1" key="2">
    <citation type="submission" date="2020-11" db="EMBL/GenBank/DDBJ databases">
        <authorList>
            <person name="McCartney M.A."/>
            <person name="Auch B."/>
            <person name="Kono T."/>
            <person name="Mallez S."/>
            <person name="Becker A."/>
            <person name="Gohl D.M."/>
            <person name="Silverstein K.A.T."/>
            <person name="Koren S."/>
            <person name="Bechman K.B."/>
            <person name="Herman A."/>
            <person name="Abrahante J.E."/>
            <person name="Garbe J."/>
        </authorList>
    </citation>
    <scope>NUCLEOTIDE SEQUENCE</scope>
    <source>
        <strain evidence="1">Duluth1</strain>
        <tissue evidence="1">Whole animal</tissue>
    </source>
</reference>
<sequence length="105" mass="12279">MFFNRLEPIFELKQDIIKTNVLTMFHEDWTNNVTSRVLTRKNAPPCGSHVFQQKGTIFKLMKDIICTTVLMKFYYSHIRKILTKKNAVLTGVHVFQFTGTILELV</sequence>
<keyword evidence="2" id="KW-1185">Reference proteome</keyword>
<evidence type="ECO:0000313" key="1">
    <source>
        <dbReference type="EMBL" id="KAH3861003.1"/>
    </source>
</evidence>
<reference evidence="1" key="1">
    <citation type="journal article" date="2019" name="bioRxiv">
        <title>The Genome of the Zebra Mussel, Dreissena polymorpha: A Resource for Invasive Species Research.</title>
        <authorList>
            <person name="McCartney M.A."/>
            <person name="Auch B."/>
            <person name="Kono T."/>
            <person name="Mallez S."/>
            <person name="Zhang Y."/>
            <person name="Obille A."/>
            <person name="Becker A."/>
            <person name="Abrahante J.E."/>
            <person name="Garbe J."/>
            <person name="Badalamenti J.P."/>
            <person name="Herman A."/>
            <person name="Mangelson H."/>
            <person name="Liachko I."/>
            <person name="Sullivan S."/>
            <person name="Sone E.D."/>
            <person name="Koren S."/>
            <person name="Silverstein K.A.T."/>
            <person name="Beckman K.B."/>
            <person name="Gohl D.M."/>
        </authorList>
    </citation>
    <scope>NUCLEOTIDE SEQUENCE</scope>
    <source>
        <strain evidence="1">Duluth1</strain>
        <tissue evidence="1">Whole animal</tissue>
    </source>
</reference>
<organism evidence="1 2">
    <name type="scientific">Dreissena polymorpha</name>
    <name type="common">Zebra mussel</name>
    <name type="synonym">Mytilus polymorpha</name>
    <dbReference type="NCBI Taxonomy" id="45954"/>
    <lineage>
        <taxon>Eukaryota</taxon>
        <taxon>Metazoa</taxon>
        <taxon>Spiralia</taxon>
        <taxon>Lophotrochozoa</taxon>
        <taxon>Mollusca</taxon>
        <taxon>Bivalvia</taxon>
        <taxon>Autobranchia</taxon>
        <taxon>Heteroconchia</taxon>
        <taxon>Euheterodonta</taxon>
        <taxon>Imparidentia</taxon>
        <taxon>Neoheterodontei</taxon>
        <taxon>Myida</taxon>
        <taxon>Dreissenoidea</taxon>
        <taxon>Dreissenidae</taxon>
        <taxon>Dreissena</taxon>
    </lineage>
</organism>
<comment type="caution">
    <text evidence="1">The sequence shown here is derived from an EMBL/GenBank/DDBJ whole genome shotgun (WGS) entry which is preliminary data.</text>
</comment>
<dbReference type="EMBL" id="JAIWYP010000002">
    <property type="protein sequence ID" value="KAH3861003.1"/>
    <property type="molecule type" value="Genomic_DNA"/>
</dbReference>
<dbReference type="AlphaFoldDB" id="A0A9D4LNT6"/>
<evidence type="ECO:0000313" key="2">
    <source>
        <dbReference type="Proteomes" id="UP000828390"/>
    </source>
</evidence>
<dbReference type="Proteomes" id="UP000828390">
    <property type="component" value="Unassembled WGS sequence"/>
</dbReference>
<gene>
    <name evidence="1" type="ORF">DPMN_023929</name>
</gene>